<dbReference type="InterPro" id="IPR007712">
    <property type="entry name" value="RelE/ParE_toxin"/>
</dbReference>
<dbReference type="Pfam" id="PF15738">
    <property type="entry name" value="YafQ_toxin"/>
    <property type="match status" value="1"/>
</dbReference>
<dbReference type="Proteomes" id="UP000178179">
    <property type="component" value="Unassembled WGS sequence"/>
</dbReference>
<evidence type="ECO:0000256" key="1">
    <source>
        <dbReference type="ARBA" id="ARBA00022649"/>
    </source>
</evidence>
<dbReference type="EMBL" id="MHIS01000013">
    <property type="protein sequence ID" value="OGY56534.1"/>
    <property type="molecule type" value="Genomic_DNA"/>
</dbReference>
<evidence type="ECO:0008006" key="4">
    <source>
        <dbReference type="Google" id="ProtNLM"/>
    </source>
</evidence>
<dbReference type="InterPro" id="IPR035093">
    <property type="entry name" value="RelE/ParE_toxin_dom_sf"/>
</dbReference>
<name>A0A1G1YW34_9BACT</name>
<comment type="caution">
    <text evidence="2">The sequence shown here is derived from an EMBL/GenBank/DDBJ whole genome shotgun (WGS) entry which is preliminary data.</text>
</comment>
<protein>
    <recommendedName>
        <fullName evidence="4">Addiction module toxin RelE</fullName>
    </recommendedName>
</protein>
<dbReference type="AlphaFoldDB" id="A0A1G1YW34"/>
<gene>
    <name evidence="2" type="ORF">A2119_01305</name>
</gene>
<dbReference type="SUPFAM" id="SSF143011">
    <property type="entry name" value="RelE-like"/>
    <property type="match status" value="1"/>
</dbReference>
<dbReference type="InterPro" id="IPR004386">
    <property type="entry name" value="Toxin_YafQ-like"/>
</dbReference>
<evidence type="ECO:0000313" key="2">
    <source>
        <dbReference type="EMBL" id="OGY56534.1"/>
    </source>
</evidence>
<evidence type="ECO:0000313" key="3">
    <source>
        <dbReference type="Proteomes" id="UP000178179"/>
    </source>
</evidence>
<dbReference type="Gene3D" id="3.30.2310.20">
    <property type="entry name" value="RelE-like"/>
    <property type="match status" value="1"/>
</dbReference>
<dbReference type="NCBIfam" id="TIGR02385">
    <property type="entry name" value="RelE_StbE"/>
    <property type="match status" value="1"/>
</dbReference>
<organism evidence="2 3">
    <name type="scientific">Candidatus Colwellbacteria bacterium GWA2_46_10</name>
    <dbReference type="NCBI Taxonomy" id="1797684"/>
    <lineage>
        <taxon>Bacteria</taxon>
        <taxon>Candidatus Colwelliibacteriota</taxon>
    </lineage>
</organism>
<sequence length="86" mass="9824">MQHFLSKQFEKSFSKLSRGVKSKAIGQLTIFVVDHMDVRLNNHSLAGKWSNYRSINITGNIRAIYIEVNENTARFVDIGSHPKLYG</sequence>
<proteinExistence type="predicted"/>
<accession>A0A1G1YW34</accession>
<reference evidence="2 3" key="1">
    <citation type="journal article" date="2016" name="Nat. Commun.">
        <title>Thousands of microbial genomes shed light on interconnected biogeochemical processes in an aquifer system.</title>
        <authorList>
            <person name="Anantharaman K."/>
            <person name="Brown C.T."/>
            <person name="Hug L.A."/>
            <person name="Sharon I."/>
            <person name="Castelle C.J."/>
            <person name="Probst A.J."/>
            <person name="Thomas B.C."/>
            <person name="Singh A."/>
            <person name="Wilkins M.J."/>
            <person name="Karaoz U."/>
            <person name="Brodie E.L."/>
            <person name="Williams K.H."/>
            <person name="Hubbard S.S."/>
            <person name="Banfield J.F."/>
        </authorList>
    </citation>
    <scope>NUCLEOTIDE SEQUENCE [LARGE SCALE GENOMIC DNA]</scope>
</reference>
<keyword evidence="1" id="KW-1277">Toxin-antitoxin system</keyword>